<dbReference type="InterPro" id="IPR000073">
    <property type="entry name" value="AB_hydrolase_1"/>
</dbReference>
<gene>
    <name evidence="2" type="ORF">JIG36_28625</name>
</gene>
<dbReference type="RefSeq" id="WP_203379510.1">
    <property type="nucleotide sequence ID" value="NZ_JAENHP010000010.1"/>
</dbReference>
<comment type="caution">
    <text evidence="2">The sequence shown here is derived from an EMBL/GenBank/DDBJ whole genome shotgun (WGS) entry which is preliminary data.</text>
</comment>
<dbReference type="GO" id="GO:0016787">
    <property type="term" value="F:hydrolase activity"/>
    <property type="evidence" value="ECO:0007669"/>
    <property type="project" value="UniProtKB-KW"/>
</dbReference>
<keyword evidence="3" id="KW-1185">Reference proteome</keyword>
<dbReference type="Proteomes" id="UP000632138">
    <property type="component" value="Unassembled WGS sequence"/>
</dbReference>
<name>A0ABS2AI62_9ACTN</name>
<evidence type="ECO:0000313" key="2">
    <source>
        <dbReference type="EMBL" id="MBM2619526.1"/>
    </source>
</evidence>
<accession>A0ABS2AI62</accession>
<sequence>MTGTLPTSPAEPVVLKCHRAPAEAGERVLFLHGLANSAGVWRTSIARWPEGAELWTADLPWRLSHPRTWSREDGLERYVAEAVARIPGGVDVIVAHSFAANLVLEALAAPDSTLARPRALVLVSPFYRATPDDFTWRDIERFPVTFRRIIEAGIAVQAGHRTGPAALDALVTRVCALVGPYGWASFLRIYLRTPQLALSRLGVPSLVVAGADDFCPPPAESLALAEAIPDARAHLVPGVGHFAMVQNTEAFVTGVSEFVADLRTSLSKENSR</sequence>
<feature type="domain" description="AB hydrolase-1" evidence="1">
    <location>
        <begin position="28"/>
        <end position="252"/>
    </location>
</feature>
<dbReference type="SUPFAM" id="SSF53474">
    <property type="entry name" value="alpha/beta-Hydrolases"/>
    <property type="match status" value="1"/>
</dbReference>
<dbReference type="PANTHER" id="PTHR43689:SF8">
    <property type="entry name" value="ALPHA_BETA-HYDROLASES SUPERFAMILY PROTEIN"/>
    <property type="match status" value="1"/>
</dbReference>
<dbReference type="PANTHER" id="PTHR43689">
    <property type="entry name" value="HYDROLASE"/>
    <property type="match status" value="1"/>
</dbReference>
<dbReference type="Gene3D" id="3.40.50.1820">
    <property type="entry name" value="alpha/beta hydrolase"/>
    <property type="match status" value="1"/>
</dbReference>
<proteinExistence type="predicted"/>
<evidence type="ECO:0000313" key="3">
    <source>
        <dbReference type="Proteomes" id="UP000632138"/>
    </source>
</evidence>
<keyword evidence="2" id="KW-0378">Hydrolase</keyword>
<dbReference type="InterPro" id="IPR029058">
    <property type="entry name" value="AB_hydrolase_fold"/>
</dbReference>
<protein>
    <submittedName>
        <fullName evidence="2">Alpha/beta fold hydrolase</fullName>
    </submittedName>
</protein>
<evidence type="ECO:0000259" key="1">
    <source>
        <dbReference type="Pfam" id="PF12697"/>
    </source>
</evidence>
<dbReference type="Pfam" id="PF12697">
    <property type="entry name" value="Abhydrolase_6"/>
    <property type="match status" value="1"/>
</dbReference>
<organism evidence="2 3">
    <name type="scientific">Paractinoplanes ovalisporus</name>
    <dbReference type="NCBI Taxonomy" id="2810368"/>
    <lineage>
        <taxon>Bacteria</taxon>
        <taxon>Bacillati</taxon>
        <taxon>Actinomycetota</taxon>
        <taxon>Actinomycetes</taxon>
        <taxon>Micromonosporales</taxon>
        <taxon>Micromonosporaceae</taxon>
        <taxon>Paractinoplanes</taxon>
    </lineage>
</organism>
<reference evidence="2 3" key="1">
    <citation type="submission" date="2021-01" db="EMBL/GenBank/DDBJ databases">
        <title>Actinoplanes sp. nov. LDG1-06 isolated from lichen.</title>
        <authorList>
            <person name="Saeng-In P."/>
            <person name="Phongsopitanun W."/>
            <person name="Kanchanasin P."/>
            <person name="Yuki M."/>
            <person name="Kudo T."/>
            <person name="Ohkuma M."/>
            <person name="Tanasupawat S."/>
        </authorList>
    </citation>
    <scope>NUCLEOTIDE SEQUENCE [LARGE SCALE GENOMIC DNA]</scope>
    <source>
        <strain evidence="2 3">LDG1-06</strain>
    </source>
</reference>
<dbReference type="EMBL" id="JAENHP010000010">
    <property type="protein sequence ID" value="MBM2619526.1"/>
    <property type="molecule type" value="Genomic_DNA"/>
</dbReference>